<dbReference type="InterPro" id="IPR008972">
    <property type="entry name" value="Cupredoxin"/>
</dbReference>
<accession>A0AAP2ZAA4</accession>
<evidence type="ECO:0000256" key="2">
    <source>
        <dbReference type="ARBA" id="ARBA00022448"/>
    </source>
</evidence>
<dbReference type="SUPFAM" id="SSF49503">
    <property type="entry name" value="Cupredoxins"/>
    <property type="match status" value="1"/>
</dbReference>
<dbReference type="InterPro" id="IPR000923">
    <property type="entry name" value="BlueCu_1"/>
</dbReference>
<dbReference type="InterPro" id="IPR028871">
    <property type="entry name" value="BlueCu_1_BS"/>
</dbReference>
<feature type="domain" description="Blue (type 1) copper" evidence="9">
    <location>
        <begin position="80"/>
        <end position="165"/>
    </location>
</feature>
<dbReference type="NCBIfam" id="TIGR03102">
    <property type="entry name" value="halo_cynanin"/>
    <property type="match status" value="1"/>
</dbReference>
<dbReference type="AlphaFoldDB" id="A0AAP2ZAA4"/>
<keyword evidence="6 7" id="KW-0186">Copper</keyword>
<dbReference type="Gene3D" id="2.60.40.420">
    <property type="entry name" value="Cupredoxins - blue copper proteins"/>
    <property type="match status" value="1"/>
</dbReference>
<evidence type="ECO:0000256" key="4">
    <source>
        <dbReference type="ARBA" id="ARBA00022764"/>
    </source>
</evidence>
<reference evidence="10 11" key="1">
    <citation type="submission" date="2022-09" db="EMBL/GenBank/DDBJ databases">
        <title>Enrichment on poylsaccharides allowed isolation of novel metabolic and taxonomic groups of Haloarchaea.</title>
        <authorList>
            <person name="Sorokin D.Y."/>
            <person name="Elcheninov A.G."/>
            <person name="Khizhniak T.V."/>
            <person name="Kolganova T.V."/>
            <person name="Kublanov I.V."/>
        </authorList>
    </citation>
    <scope>NUCLEOTIDE SEQUENCE [LARGE SCALE GENOMIC DNA]</scope>
    <source>
        <strain evidence="10 11">AArc-curdl1</strain>
    </source>
</reference>
<feature type="binding site" evidence="7">
    <location>
        <position position="150"/>
    </location>
    <ligand>
        <name>Cu cation</name>
        <dbReference type="ChEBI" id="CHEBI:23378"/>
    </ligand>
</feature>
<evidence type="ECO:0000256" key="3">
    <source>
        <dbReference type="ARBA" id="ARBA00022723"/>
    </source>
</evidence>
<comment type="cofactor">
    <cofactor evidence="7">
        <name>Cu cation</name>
        <dbReference type="ChEBI" id="CHEBI:23378"/>
    </cofactor>
    <text evidence="7">Binds 1 copper ion per subunit.</text>
</comment>
<dbReference type="InterPro" id="IPR017533">
    <property type="entry name" value="Halocyanin"/>
</dbReference>
<dbReference type="PROSITE" id="PS00196">
    <property type="entry name" value="COPPER_BLUE"/>
    <property type="match status" value="1"/>
</dbReference>
<proteinExistence type="predicted"/>
<dbReference type="PANTHER" id="PTHR36507:SF1">
    <property type="entry name" value="BLL1555 PROTEIN"/>
    <property type="match status" value="1"/>
</dbReference>
<organism evidence="10 11">
    <name type="scientific">Natronosalvus hydrolyticus</name>
    <dbReference type="NCBI Taxonomy" id="2979988"/>
    <lineage>
        <taxon>Archaea</taxon>
        <taxon>Methanobacteriati</taxon>
        <taxon>Methanobacteriota</taxon>
        <taxon>Stenosarchaea group</taxon>
        <taxon>Halobacteria</taxon>
        <taxon>Halobacteriales</taxon>
        <taxon>Natrialbaceae</taxon>
        <taxon>Natronosalvus</taxon>
    </lineage>
</organism>
<dbReference type="RefSeq" id="WP_342809553.1">
    <property type="nucleotide sequence ID" value="NZ_JAOPJZ010000014.1"/>
</dbReference>
<keyword evidence="5" id="KW-0249">Electron transport</keyword>
<dbReference type="GO" id="GO:0009055">
    <property type="term" value="F:electron transfer activity"/>
    <property type="evidence" value="ECO:0007669"/>
    <property type="project" value="InterPro"/>
</dbReference>
<evidence type="ECO:0000313" key="11">
    <source>
        <dbReference type="Proteomes" id="UP001321047"/>
    </source>
</evidence>
<evidence type="ECO:0000256" key="7">
    <source>
        <dbReference type="PIRSR" id="PIRSR602386-1"/>
    </source>
</evidence>
<keyword evidence="3 7" id="KW-0479">Metal-binding</keyword>
<feature type="binding site" evidence="7">
    <location>
        <position position="115"/>
    </location>
    <ligand>
        <name>Cu cation</name>
        <dbReference type="ChEBI" id="CHEBI:23378"/>
    </ligand>
</feature>
<keyword evidence="11" id="KW-1185">Reference proteome</keyword>
<evidence type="ECO:0000256" key="6">
    <source>
        <dbReference type="ARBA" id="ARBA00023008"/>
    </source>
</evidence>
<dbReference type="PANTHER" id="PTHR36507">
    <property type="entry name" value="BLL1555 PROTEIN"/>
    <property type="match status" value="1"/>
</dbReference>
<dbReference type="GO" id="GO:0042597">
    <property type="term" value="C:periplasmic space"/>
    <property type="evidence" value="ECO:0007669"/>
    <property type="project" value="UniProtKB-SubCell"/>
</dbReference>
<evidence type="ECO:0000259" key="9">
    <source>
        <dbReference type="Pfam" id="PF00127"/>
    </source>
</evidence>
<dbReference type="GO" id="GO:0005507">
    <property type="term" value="F:copper ion binding"/>
    <property type="evidence" value="ECO:0007669"/>
    <property type="project" value="InterPro"/>
</dbReference>
<dbReference type="InterPro" id="IPR052721">
    <property type="entry name" value="ET_Amicyanin"/>
</dbReference>
<evidence type="ECO:0000256" key="1">
    <source>
        <dbReference type="ARBA" id="ARBA00004418"/>
    </source>
</evidence>
<keyword evidence="4" id="KW-0574">Periplasm</keyword>
<evidence type="ECO:0000256" key="5">
    <source>
        <dbReference type="ARBA" id="ARBA00022982"/>
    </source>
</evidence>
<feature type="compositionally biased region" description="Gly residues" evidence="8">
    <location>
        <begin position="36"/>
        <end position="50"/>
    </location>
</feature>
<gene>
    <name evidence="10" type="ORF">OB919_14805</name>
</gene>
<evidence type="ECO:0000256" key="8">
    <source>
        <dbReference type="SAM" id="MobiDB-lite"/>
    </source>
</evidence>
<protein>
    <submittedName>
        <fullName evidence="10">Halocyanin domain-containing protein</fullName>
    </submittedName>
</protein>
<feature type="region of interest" description="Disordered" evidence="8">
    <location>
        <begin position="36"/>
        <end position="59"/>
    </location>
</feature>
<name>A0AAP2ZAA4_9EURY</name>
<dbReference type="PRINTS" id="PR00155">
    <property type="entry name" value="AMICYANIN"/>
</dbReference>
<keyword evidence="2" id="KW-0813">Transport</keyword>
<dbReference type="CDD" id="cd04220">
    <property type="entry name" value="Halocyanin"/>
    <property type="match status" value="1"/>
</dbReference>
<sequence length="165" mass="17501">MTVHDSSKRRFLKATGGALTIGLLAGCLGGDDDGGNGGNGNSDNDGNGGNGDDHDFGDWFDNVDNYDGVEDYTGQDEVTVMNGTGPNGYQYDPPAIVVDPGTTVVWEWTGDGGGHTVTDDDGNFDSGMLVDEGETFEHTFDDEGTYRYYCEPHINMGQKGAVVVE</sequence>
<evidence type="ECO:0000313" key="10">
    <source>
        <dbReference type="EMBL" id="MCU4753233.1"/>
    </source>
</evidence>
<dbReference type="Proteomes" id="UP001321047">
    <property type="component" value="Unassembled WGS sequence"/>
</dbReference>
<comment type="caution">
    <text evidence="10">The sequence shown here is derived from an EMBL/GenBank/DDBJ whole genome shotgun (WGS) entry which is preliminary data.</text>
</comment>
<dbReference type="Pfam" id="PF00127">
    <property type="entry name" value="Copper-bind"/>
    <property type="match status" value="1"/>
</dbReference>
<feature type="binding site" evidence="7">
    <location>
        <position position="153"/>
    </location>
    <ligand>
        <name>Cu cation</name>
        <dbReference type="ChEBI" id="CHEBI:23378"/>
    </ligand>
</feature>
<comment type="subcellular location">
    <subcellularLocation>
        <location evidence="1">Periplasm</location>
    </subcellularLocation>
</comment>
<dbReference type="EMBL" id="JAOPJZ010000014">
    <property type="protein sequence ID" value="MCU4753233.1"/>
    <property type="molecule type" value="Genomic_DNA"/>
</dbReference>
<dbReference type="InterPro" id="IPR002386">
    <property type="entry name" value="Amicyanin/Pseudoazurin"/>
</dbReference>